<dbReference type="EMBL" id="BAAAET010000002">
    <property type="protein sequence ID" value="GAA0691501.1"/>
    <property type="molecule type" value="Genomic_DNA"/>
</dbReference>
<sequence>MNTGFQQLAQQLSGSITRFWYWWTGELSALIPDRWRRRFEGGERTIRYVSGAFEVPENGSQRRIPLDACASDPVLANWRGQKSASSRLLVLMPREDLLHKVISLPAATEPRLQSVLGFELDRHTPFSTDQASFGFRVIKRDRTAQRIDVELFTLPNTRRQQIIEGLAQAGLSPEWILPEGAERNAQQRSTLSLMPEQVRPPMRRTLRSRPVLVVLVLALLTGILFFKREQRLQELELAVGPLEQAAEEARAIRNEVDTLEEGGRFILERRNATPATLVLLDELTRLLPDHTWLSRFELQRGELRIQGESANASSLIGLLEESPLLQAASFTSPVTINPRSRKERFSLRAQLSPRAGEEILP</sequence>
<keyword evidence="1" id="KW-0812">Transmembrane</keyword>
<dbReference type="PANTHER" id="PTHR40278:SF1">
    <property type="entry name" value="DNA UTILIZATION PROTEIN HOFN"/>
    <property type="match status" value="1"/>
</dbReference>
<gene>
    <name evidence="2" type="ORF">GCM10009104_18020</name>
</gene>
<protein>
    <recommendedName>
        <fullName evidence="4">General secretion pathway protein L</fullName>
    </recommendedName>
</protein>
<evidence type="ECO:0000313" key="2">
    <source>
        <dbReference type="EMBL" id="GAA0691501.1"/>
    </source>
</evidence>
<dbReference type="Proteomes" id="UP001499915">
    <property type="component" value="Unassembled WGS sequence"/>
</dbReference>
<dbReference type="InterPro" id="IPR043129">
    <property type="entry name" value="ATPase_NBD"/>
</dbReference>
<keyword evidence="1" id="KW-0472">Membrane</keyword>
<dbReference type="Pfam" id="PF05137">
    <property type="entry name" value="PilN"/>
    <property type="match status" value="1"/>
</dbReference>
<evidence type="ECO:0000313" key="3">
    <source>
        <dbReference type="Proteomes" id="UP001499915"/>
    </source>
</evidence>
<organism evidence="2 3">
    <name type="scientific">Marinobacterium maritimum</name>
    <dbReference type="NCBI Taxonomy" id="500162"/>
    <lineage>
        <taxon>Bacteria</taxon>
        <taxon>Pseudomonadati</taxon>
        <taxon>Pseudomonadota</taxon>
        <taxon>Gammaproteobacteria</taxon>
        <taxon>Oceanospirillales</taxon>
        <taxon>Oceanospirillaceae</taxon>
        <taxon>Marinobacterium</taxon>
    </lineage>
</organism>
<keyword evidence="1" id="KW-1133">Transmembrane helix</keyword>
<name>A0ABN1I640_9GAMM</name>
<dbReference type="RefSeq" id="WP_343805059.1">
    <property type="nucleotide sequence ID" value="NZ_BAAAET010000002.1"/>
</dbReference>
<proteinExistence type="predicted"/>
<accession>A0ABN1I640</accession>
<evidence type="ECO:0008006" key="4">
    <source>
        <dbReference type="Google" id="ProtNLM"/>
    </source>
</evidence>
<dbReference type="SUPFAM" id="SSF53067">
    <property type="entry name" value="Actin-like ATPase domain"/>
    <property type="match status" value="1"/>
</dbReference>
<dbReference type="Gene3D" id="3.30.420.380">
    <property type="match status" value="1"/>
</dbReference>
<reference evidence="2 3" key="1">
    <citation type="journal article" date="2019" name="Int. J. Syst. Evol. Microbiol.">
        <title>The Global Catalogue of Microorganisms (GCM) 10K type strain sequencing project: providing services to taxonomists for standard genome sequencing and annotation.</title>
        <authorList>
            <consortium name="The Broad Institute Genomics Platform"/>
            <consortium name="The Broad Institute Genome Sequencing Center for Infectious Disease"/>
            <person name="Wu L."/>
            <person name="Ma J."/>
        </authorList>
    </citation>
    <scope>NUCLEOTIDE SEQUENCE [LARGE SCALE GENOMIC DNA]</scope>
    <source>
        <strain evidence="2 3">JCM 15134</strain>
    </source>
</reference>
<feature type="transmembrane region" description="Helical" evidence="1">
    <location>
        <begin position="209"/>
        <end position="226"/>
    </location>
</feature>
<keyword evidence="3" id="KW-1185">Reference proteome</keyword>
<comment type="caution">
    <text evidence="2">The sequence shown here is derived from an EMBL/GenBank/DDBJ whole genome shotgun (WGS) entry which is preliminary data.</text>
</comment>
<dbReference type="PANTHER" id="PTHR40278">
    <property type="entry name" value="DNA UTILIZATION PROTEIN HOFN"/>
    <property type="match status" value="1"/>
</dbReference>
<evidence type="ECO:0000256" key="1">
    <source>
        <dbReference type="SAM" id="Phobius"/>
    </source>
</evidence>
<dbReference type="InterPro" id="IPR052534">
    <property type="entry name" value="Extracell_DNA_Util/SecSys_Comp"/>
</dbReference>
<dbReference type="InterPro" id="IPR007813">
    <property type="entry name" value="PilN"/>
</dbReference>